<feature type="domain" description="Amidohydrolase 3" evidence="1">
    <location>
        <begin position="49"/>
        <end position="532"/>
    </location>
</feature>
<dbReference type="Pfam" id="PF07969">
    <property type="entry name" value="Amidohydro_3"/>
    <property type="match status" value="1"/>
</dbReference>
<dbReference type="InterPro" id="IPR032466">
    <property type="entry name" value="Metal_Hydrolase"/>
</dbReference>
<dbReference type="InterPro" id="IPR011059">
    <property type="entry name" value="Metal-dep_hydrolase_composite"/>
</dbReference>
<name>A0ABN2GTU4_9ACTN</name>
<dbReference type="SUPFAM" id="SSF51556">
    <property type="entry name" value="Metallo-dependent hydrolases"/>
    <property type="match status" value="1"/>
</dbReference>
<keyword evidence="3" id="KW-1185">Reference proteome</keyword>
<dbReference type="PANTHER" id="PTHR22642:SF2">
    <property type="entry name" value="PROTEIN LONG AFTER FAR-RED 3"/>
    <property type="match status" value="1"/>
</dbReference>
<accession>A0ABN2GTU4</accession>
<dbReference type="InterPro" id="IPR013108">
    <property type="entry name" value="Amidohydro_3"/>
</dbReference>
<gene>
    <name evidence="2" type="ORF">GCM10009765_26790</name>
</gene>
<dbReference type="InterPro" id="IPR033932">
    <property type="entry name" value="YtcJ-like"/>
</dbReference>
<proteinExistence type="predicted"/>
<dbReference type="PANTHER" id="PTHR22642">
    <property type="entry name" value="IMIDAZOLONEPROPIONASE"/>
    <property type="match status" value="1"/>
</dbReference>
<protein>
    <submittedName>
        <fullName evidence="2">Amidohydrolase</fullName>
    </submittedName>
</protein>
<comment type="caution">
    <text evidence="2">The sequence shown here is derived from an EMBL/GenBank/DDBJ whole genome shotgun (WGS) entry which is preliminary data.</text>
</comment>
<dbReference type="Gene3D" id="3.20.20.140">
    <property type="entry name" value="Metal-dependent hydrolases"/>
    <property type="match status" value="1"/>
</dbReference>
<evidence type="ECO:0000313" key="3">
    <source>
        <dbReference type="Proteomes" id="UP001500618"/>
    </source>
</evidence>
<evidence type="ECO:0000259" key="1">
    <source>
        <dbReference type="Pfam" id="PF07969"/>
    </source>
</evidence>
<dbReference type="CDD" id="cd01300">
    <property type="entry name" value="YtcJ_like"/>
    <property type="match status" value="1"/>
</dbReference>
<sequence>MNELTPTLVTASTVMTEPGAYVQALAIADGRVVGTGQLDMLRSRYPAAQVLDFPGAVVVPGFHDAHIHLGMAADDMLHLDLSPDATPSLSALVATIGTEAAKTPPGDWVRGSRYDDAKMPEGRVLDRWDLDEVAPDHPVLVVQVAGHWGVLNSVGLALAGIVDDSEPPAGGDFGRDGTGRVNGILYERALFDVAYAASSRTGTTVVPASTQADKLLGLRRALDRWHAAGLTSICDALCGPDEVALFGAARESGLLTMRTGFMLGAEHYDLVHRLGLRTGFGDERLRFVGIKAFLDGAIGGRTCLLDDPGEHIHGIQATSTKDLTEIVRTVHGDGNRIGVHANGDKAIRIVLDAYEQAQAADPKPGLRHRIEHCSVVDADILARMRALGAMALPFGSYVHYHGGKLLEWYGPERVSSMFAHRSFLDAGVTVAGSSDYPCGPYEPLLGIQSMVTRRGYDGVEIGPSQRISATEALAMYTTNAAATVGDTDPTGRLTPGSLADFVVLASDPLATAADEIAAIAVLATYVGGSPVFEA</sequence>
<dbReference type="Proteomes" id="UP001500618">
    <property type="component" value="Unassembled WGS sequence"/>
</dbReference>
<dbReference type="RefSeq" id="WP_344310283.1">
    <property type="nucleotide sequence ID" value="NZ_BAAANY010000009.1"/>
</dbReference>
<dbReference type="EMBL" id="BAAANY010000009">
    <property type="protein sequence ID" value="GAA1676119.1"/>
    <property type="molecule type" value="Genomic_DNA"/>
</dbReference>
<evidence type="ECO:0000313" key="2">
    <source>
        <dbReference type="EMBL" id="GAA1676119.1"/>
    </source>
</evidence>
<reference evidence="2 3" key="1">
    <citation type="journal article" date="2019" name="Int. J. Syst. Evol. Microbiol.">
        <title>The Global Catalogue of Microorganisms (GCM) 10K type strain sequencing project: providing services to taxonomists for standard genome sequencing and annotation.</title>
        <authorList>
            <consortium name="The Broad Institute Genomics Platform"/>
            <consortium name="The Broad Institute Genome Sequencing Center for Infectious Disease"/>
            <person name="Wu L."/>
            <person name="Ma J."/>
        </authorList>
    </citation>
    <scope>NUCLEOTIDE SEQUENCE [LARGE SCALE GENOMIC DNA]</scope>
    <source>
        <strain evidence="2 3">JCM 14718</strain>
    </source>
</reference>
<dbReference type="Gene3D" id="3.10.310.70">
    <property type="match status" value="1"/>
</dbReference>
<organism evidence="2 3">
    <name type="scientific">Fodinicola feengrottensis</name>
    <dbReference type="NCBI Taxonomy" id="435914"/>
    <lineage>
        <taxon>Bacteria</taxon>
        <taxon>Bacillati</taxon>
        <taxon>Actinomycetota</taxon>
        <taxon>Actinomycetes</taxon>
        <taxon>Mycobacteriales</taxon>
        <taxon>Fodinicola</taxon>
    </lineage>
</organism>
<dbReference type="SUPFAM" id="SSF51338">
    <property type="entry name" value="Composite domain of metallo-dependent hydrolases"/>
    <property type="match status" value="1"/>
</dbReference>
<dbReference type="Gene3D" id="2.30.40.10">
    <property type="entry name" value="Urease, subunit C, domain 1"/>
    <property type="match status" value="1"/>
</dbReference>